<dbReference type="Proteomes" id="UP000824120">
    <property type="component" value="Chromosome 9"/>
</dbReference>
<dbReference type="PANTHER" id="PTHR31672">
    <property type="entry name" value="BNACNNG10540D PROTEIN"/>
    <property type="match status" value="1"/>
</dbReference>
<evidence type="ECO:0000313" key="2">
    <source>
        <dbReference type="EMBL" id="KAG5588547.1"/>
    </source>
</evidence>
<reference evidence="2 3" key="1">
    <citation type="submission" date="2020-09" db="EMBL/GenBank/DDBJ databases">
        <title>De no assembly of potato wild relative species, Solanum commersonii.</title>
        <authorList>
            <person name="Cho K."/>
        </authorList>
    </citation>
    <scope>NUCLEOTIDE SEQUENCE [LARGE SCALE GENOMIC DNA]</scope>
    <source>
        <strain evidence="2">LZ3.2</strain>
        <tissue evidence="2">Leaf</tissue>
    </source>
</reference>
<dbReference type="NCBIfam" id="TIGR01640">
    <property type="entry name" value="F_box_assoc_1"/>
    <property type="match status" value="1"/>
</dbReference>
<dbReference type="InterPro" id="IPR006527">
    <property type="entry name" value="F-box-assoc_dom_typ1"/>
</dbReference>
<dbReference type="AlphaFoldDB" id="A0A9J5XJS4"/>
<dbReference type="InterPro" id="IPR017451">
    <property type="entry name" value="F-box-assoc_interact_dom"/>
</dbReference>
<protein>
    <recommendedName>
        <fullName evidence="1">F-box associated beta-propeller type 1 domain-containing protein</fullName>
    </recommendedName>
</protein>
<gene>
    <name evidence="2" type="ORF">H5410_048981</name>
</gene>
<feature type="domain" description="F-box associated beta-propeller type 1" evidence="1">
    <location>
        <begin position="17"/>
        <end position="193"/>
    </location>
</feature>
<proteinExistence type="predicted"/>
<evidence type="ECO:0000313" key="3">
    <source>
        <dbReference type="Proteomes" id="UP000824120"/>
    </source>
</evidence>
<dbReference type="OrthoDB" id="1268246at2759"/>
<dbReference type="EMBL" id="JACXVP010000009">
    <property type="protein sequence ID" value="KAG5588547.1"/>
    <property type="molecule type" value="Genomic_DNA"/>
</dbReference>
<accession>A0A9J5XJS4</accession>
<comment type="caution">
    <text evidence="2">The sequence shown here is derived from an EMBL/GenBank/DDBJ whole genome shotgun (WGS) entry which is preliminary data.</text>
</comment>
<organism evidence="2 3">
    <name type="scientific">Solanum commersonii</name>
    <name type="common">Commerson's wild potato</name>
    <name type="synonym">Commerson's nightshade</name>
    <dbReference type="NCBI Taxonomy" id="4109"/>
    <lineage>
        <taxon>Eukaryota</taxon>
        <taxon>Viridiplantae</taxon>
        <taxon>Streptophyta</taxon>
        <taxon>Embryophyta</taxon>
        <taxon>Tracheophyta</taxon>
        <taxon>Spermatophyta</taxon>
        <taxon>Magnoliopsida</taxon>
        <taxon>eudicotyledons</taxon>
        <taxon>Gunneridae</taxon>
        <taxon>Pentapetalae</taxon>
        <taxon>asterids</taxon>
        <taxon>lamiids</taxon>
        <taxon>Solanales</taxon>
        <taxon>Solanaceae</taxon>
        <taxon>Solanoideae</taxon>
        <taxon>Solaneae</taxon>
        <taxon>Solanum</taxon>
    </lineage>
</organism>
<dbReference type="Pfam" id="PF07734">
    <property type="entry name" value="FBA_1"/>
    <property type="match status" value="1"/>
</dbReference>
<name>A0A9J5XJS4_SOLCO</name>
<dbReference type="InterPro" id="IPR050796">
    <property type="entry name" value="SCF_F-box_component"/>
</dbReference>
<keyword evidence="3" id="KW-1185">Reference proteome</keyword>
<evidence type="ECO:0000259" key="1">
    <source>
        <dbReference type="Pfam" id="PF07734"/>
    </source>
</evidence>
<sequence>MLGFNLPENYLKDCSISSINGLICVAIEEKDLFLWNPSIRKLKKLPDYETSYVFSYGFEYDELHDDYKVVGIIRSVRDIYSHSDVGKIYSLNNNSWSCLDDFQTGIPFMKPGMFVNGKLHWAITTKRFRYNNYWDIIFVDLANEKLGEIEKPMDGEGNFVYMSCLSVLGNDLSTFSSQLISHLDLWVMKDTGLNNLGQRYLPSNILMISWA</sequence>
<dbReference type="PANTHER" id="PTHR31672:SF13">
    <property type="entry name" value="F-BOX PROTEIN CPR30-LIKE"/>
    <property type="match status" value="1"/>
</dbReference>